<keyword evidence="13" id="KW-1185">Reference proteome</keyword>
<feature type="domain" description="Peptidase M14" evidence="11">
    <location>
        <begin position="1"/>
        <end position="163"/>
    </location>
</feature>
<dbReference type="AlphaFoldDB" id="A0A821SYC8"/>
<evidence type="ECO:0000256" key="6">
    <source>
        <dbReference type="ARBA" id="ARBA00022729"/>
    </source>
</evidence>
<evidence type="ECO:0000259" key="11">
    <source>
        <dbReference type="PROSITE" id="PS52035"/>
    </source>
</evidence>
<dbReference type="PANTHER" id="PTHR11705">
    <property type="entry name" value="PROTEASE FAMILY M14 CARBOXYPEPTIDASE A,B"/>
    <property type="match status" value="1"/>
</dbReference>
<keyword evidence="7" id="KW-0378">Hydrolase</keyword>
<gene>
    <name evidence="12" type="ORF">PMACD_LOCUS8455</name>
</gene>
<comment type="similarity">
    <text evidence="2 10">Belongs to the peptidase M14 family.</text>
</comment>
<dbReference type="SUPFAM" id="SSF53187">
    <property type="entry name" value="Zn-dependent exopeptidases"/>
    <property type="match status" value="1"/>
</dbReference>
<keyword evidence="6" id="KW-0732">Signal</keyword>
<protein>
    <recommendedName>
        <fullName evidence="11">Peptidase M14 domain-containing protein</fullName>
    </recommendedName>
</protein>
<keyword evidence="8" id="KW-0862">Zinc</keyword>
<evidence type="ECO:0000256" key="2">
    <source>
        <dbReference type="ARBA" id="ARBA00005988"/>
    </source>
</evidence>
<evidence type="ECO:0000256" key="1">
    <source>
        <dbReference type="ARBA" id="ARBA00001947"/>
    </source>
</evidence>
<dbReference type="GO" id="GO:0005615">
    <property type="term" value="C:extracellular space"/>
    <property type="evidence" value="ECO:0007669"/>
    <property type="project" value="TreeGrafter"/>
</dbReference>
<evidence type="ECO:0000313" key="12">
    <source>
        <dbReference type="EMBL" id="CAF4867448.1"/>
    </source>
</evidence>
<keyword evidence="4" id="KW-0645">Protease</keyword>
<reference evidence="12" key="1">
    <citation type="submission" date="2021-02" db="EMBL/GenBank/DDBJ databases">
        <authorList>
            <person name="Steward A R."/>
        </authorList>
    </citation>
    <scope>NUCLEOTIDE SEQUENCE</scope>
</reference>
<comment type="caution">
    <text evidence="12">The sequence shown here is derived from an EMBL/GenBank/DDBJ whole genome shotgun (WGS) entry which is preliminary data.</text>
</comment>
<sequence length="197" mass="21984">MIFSNGQVAVGVSGKKSSETYCGPHAFSEPESKAMADFVLANSRDLKFYLAFHAYGQYMILPYTHLKGHSENYDDVHEMGLKAASQIAGRYGTQYEVGTAYDTVGYMTSGVSGCWVKKSFNVPYVVTFELRDQGQHGFALPPKQILPTCKETMDGLISLLTHKTDKLKDPVLPKTDRGDMIYINHVILIFILIKLFI</sequence>
<proteinExistence type="inferred from homology"/>
<evidence type="ECO:0000256" key="10">
    <source>
        <dbReference type="PROSITE-ProRule" id="PRU01379"/>
    </source>
</evidence>
<dbReference type="Proteomes" id="UP000663880">
    <property type="component" value="Unassembled WGS sequence"/>
</dbReference>
<dbReference type="OrthoDB" id="3626597at2759"/>
<dbReference type="InterPro" id="IPR000834">
    <property type="entry name" value="Peptidase_M14"/>
</dbReference>
<comment type="cofactor">
    <cofactor evidence="1">
        <name>Zn(2+)</name>
        <dbReference type="ChEBI" id="CHEBI:29105"/>
    </cofactor>
</comment>
<evidence type="ECO:0000313" key="13">
    <source>
        <dbReference type="Proteomes" id="UP000663880"/>
    </source>
</evidence>
<feature type="active site" description="Proton donor/acceptor" evidence="10">
    <location>
        <position position="129"/>
    </location>
</feature>
<name>A0A821SYC8_9NEOP</name>
<keyword evidence="9" id="KW-0482">Metalloprotease</keyword>
<dbReference type="FunFam" id="3.40.630.10:FF:000084">
    <property type="entry name" value="Carboxypeptidase B2"/>
    <property type="match status" value="1"/>
</dbReference>
<dbReference type="Pfam" id="PF00246">
    <property type="entry name" value="Peptidase_M14"/>
    <property type="match status" value="1"/>
</dbReference>
<keyword evidence="3" id="KW-0121">Carboxypeptidase</keyword>
<accession>A0A821SYC8</accession>
<dbReference type="PANTHER" id="PTHR11705:SF153">
    <property type="entry name" value="ZINC CARBOXYPEPTIDASE A 1-LIKE PROTEIN"/>
    <property type="match status" value="1"/>
</dbReference>
<evidence type="ECO:0000256" key="8">
    <source>
        <dbReference type="ARBA" id="ARBA00022833"/>
    </source>
</evidence>
<evidence type="ECO:0000256" key="4">
    <source>
        <dbReference type="ARBA" id="ARBA00022670"/>
    </source>
</evidence>
<dbReference type="EMBL" id="CAJOBZ010000022">
    <property type="protein sequence ID" value="CAF4867448.1"/>
    <property type="molecule type" value="Genomic_DNA"/>
</dbReference>
<dbReference type="GO" id="GO:0004181">
    <property type="term" value="F:metallocarboxypeptidase activity"/>
    <property type="evidence" value="ECO:0007669"/>
    <property type="project" value="InterPro"/>
</dbReference>
<dbReference type="GO" id="GO:0006508">
    <property type="term" value="P:proteolysis"/>
    <property type="evidence" value="ECO:0007669"/>
    <property type="project" value="UniProtKB-KW"/>
</dbReference>
<dbReference type="Gene3D" id="3.40.630.10">
    <property type="entry name" value="Zn peptidases"/>
    <property type="match status" value="1"/>
</dbReference>
<evidence type="ECO:0000256" key="3">
    <source>
        <dbReference type="ARBA" id="ARBA00022645"/>
    </source>
</evidence>
<dbReference type="SMART" id="SM00631">
    <property type="entry name" value="Zn_pept"/>
    <property type="match status" value="1"/>
</dbReference>
<keyword evidence="5" id="KW-0479">Metal-binding</keyword>
<dbReference type="GO" id="GO:0008270">
    <property type="term" value="F:zinc ion binding"/>
    <property type="evidence" value="ECO:0007669"/>
    <property type="project" value="InterPro"/>
</dbReference>
<organism evidence="12 13">
    <name type="scientific">Pieris macdunnoughi</name>
    <dbReference type="NCBI Taxonomy" id="345717"/>
    <lineage>
        <taxon>Eukaryota</taxon>
        <taxon>Metazoa</taxon>
        <taxon>Ecdysozoa</taxon>
        <taxon>Arthropoda</taxon>
        <taxon>Hexapoda</taxon>
        <taxon>Insecta</taxon>
        <taxon>Pterygota</taxon>
        <taxon>Neoptera</taxon>
        <taxon>Endopterygota</taxon>
        <taxon>Lepidoptera</taxon>
        <taxon>Glossata</taxon>
        <taxon>Ditrysia</taxon>
        <taxon>Papilionoidea</taxon>
        <taxon>Pieridae</taxon>
        <taxon>Pierinae</taxon>
        <taxon>Pieris</taxon>
    </lineage>
</organism>
<evidence type="ECO:0000256" key="9">
    <source>
        <dbReference type="ARBA" id="ARBA00023049"/>
    </source>
</evidence>
<dbReference type="PROSITE" id="PS52035">
    <property type="entry name" value="PEPTIDASE_M14"/>
    <property type="match status" value="1"/>
</dbReference>
<evidence type="ECO:0000256" key="7">
    <source>
        <dbReference type="ARBA" id="ARBA00022801"/>
    </source>
</evidence>
<evidence type="ECO:0000256" key="5">
    <source>
        <dbReference type="ARBA" id="ARBA00022723"/>
    </source>
</evidence>